<keyword evidence="7 10" id="KW-0833">Ubl conjugation pathway</keyword>
<evidence type="ECO:0000256" key="8">
    <source>
        <dbReference type="ARBA" id="ARBA00022840"/>
    </source>
</evidence>
<evidence type="ECO:0000256" key="4">
    <source>
        <dbReference type="ARBA" id="ARBA00012990"/>
    </source>
</evidence>
<dbReference type="EC" id="6.2.1.45" evidence="4"/>
<dbReference type="UniPathway" id="UPA00143"/>
<dbReference type="InterPro" id="IPR042449">
    <property type="entry name" value="Ub-E1_IAD_1"/>
</dbReference>
<feature type="domain" description="Ubiquitin-activating enzyme E1 C-terminal" evidence="12">
    <location>
        <begin position="981"/>
        <end position="1136"/>
    </location>
</feature>
<reference evidence="13 14" key="1">
    <citation type="submission" date="2017-12" db="EMBL/GenBank/DDBJ databases">
        <title>Sequencing, de novo assembly and annotation of complete genome of a new Thraustochytrid species, strain FCC1311.</title>
        <authorList>
            <person name="Sedici K."/>
            <person name="Godart F."/>
            <person name="Aiese Cigliano R."/>
            <person name="Sanseverino W."/>
            <person name="Barakat M."/>
            <person name="Ortet P."/>
            <person name="Marechal E."/>
            <person name="Cagnac O."/>
            <person name="Amato A."/>
        </authorList>
    </citation>
    <scope>NUCLEOTIDE SEQUENCE [LARGE SCALE GENOMIC DNA]</scope>
</reference>
<dbReference type="InterPro" id="IPR045886">
    <property type="entry name" value="ThiF/MoeB/HesA"/>
</dbReference>
<dbReference type="GO" id="GO:0019948">
    <property type="term" value="F:SUMO activating enzyme activity"/>
    <property type="evidence" value="ECO:0007669"/>
    <property type="project" value="TreeGrafter"/>
</dbReference>
<dbReference type="GO" id="GO:0005524">
    <property type="term" value="F:ATP binding"/>
    <property type="evidence" value="ECO:0007669"/>
    <property type="project" value="UniProtKB-KW"/>
</dbReference>
<evidence type="ECO:0000256" key="6">
    <source>
        <dbReference type="ARBA" id="ARBA00022741"/>
    </source>
</evidence>
<dbReference type="InterPro" id="IPR042302">
    <property type="entry name" value="E1_FCCH_sf"/>
</dbReference>
<dbReference type="PANTHER" id="PTHR10953:SF4">
    <property type="entry name" value="UBIQUITIN-ACTIVATING ENZYME E1 C-TERMINAL DOMAIN-CONTAINING PROTEIN"/>
    <property type="match status" value="1"/>
</dbReference>
<dbReference type="FunFam" id="3.40.50.720:FF:000015">
    <property type="entry name" value="Ubiquitin-activating enzyme E1 1"/>
    <property type="match status" value="1"/>
</dbReference>
<dbReference type="PROSITE" id="PS00865">
    <property type="entry name" value="UBIQUITIN_ACTIVAT_2"/>
    <property type="match status" value="1"/>
</dbReference>
<evidence type="ECO:0000256" key="2">
    <source>
        <dbReference type="ARBA" id="ARBA00004906"/>
    </source>
</evidence>
<keyword evidence="14" id="KW-1185">Reference proteome</keyword>
<dbReference type="EMBL" id="BEYU01000014">
    <property type="protein sequence ID" value="GBG25630.1"/>
    <property type="molecule type" value="Genomic_DNA"/>
</dbReference>
<dbReference type="Gene3D" id="3.40.50.12550">
    <property type="entry name" value="Ubiquitin-activating enzyme E1, inactive adenylation domain, subdomain 2"/>
    <property type="match status" value="1"/>
</dbReference>
<sequence>MSGAKNALADLEGDAYAMDRYSRQIGAYGVEAMSKLIKMKVLIVGLRGVGVEIAKNLILAGPGAVTVADSNEVEMRDLGTNFFLTEEHVGKTTRAKACAPQLQALNRLVDVKAHNGAITKDLVRAHSAIVLCEPTREEALKWNSYARLHNVAFYATGVHGLFGYAFADLGSEFTIKDRSGENTVSRIIDEIDVEATGTPGEMLVHLLPPPDGQRHNMEDNDHEGWVTFDEVEGPLGQILNNKGPFRAHHYQKERVDAKTGKTIKVFDAFTLRVVVDPKGKATLPAYSRGGGQLLQNKVPVTESHRPLDQNIEQPIAPGDYSLMFTDGAKFGRAEQLHVALQGLWEWQDQEGHWPKPNDVNDIDAVIETAVKRNEDLLSKLKAAMEEDDHDGHPPVLALEETDEEVIKMAIQHADCSFQPLCAFFGGVVAQEVVKISGKFTPLQQWVHLDCFEVLPEKFTDPPIEVSAADRAPCGSRYDDLIAIIGKPLHDELLRKSTFMVGCGALGCELLKNFALLGVACDPDGAGTITVTDNDRIEVSNLSRQFLFREHNVGQPKSAAAGEAVADMNPAVNIVAKQDLVAPDTEHIFDDDFWEAQDFITNALDNVKARMYVDSQCVFYNKPLLESGTLGTKCNSQTIVPKLTCSYADGPKDEAGDAIPMCTLRNFPSTIEHVAEWARARFEDQFTTAATEASNFCKSPDEWLDALRAKTVDIKESGKRLSSIEMEMKPLRSIVHVLSQAASPDLCFATCVKESYMLFHSLFRDPIVSLIRTYPEDATDRKGNPFWSGTKRFPRVLDFDAEDETHLGFITAASIIFAVNYGLQPADQPLPADHFWRDPEHVKKIVATFKPPPITEEKVDMSGGGEEEEDNEGMDVDDDAAIREFESLLEELGELSDKTDDISVEPAEFEKDDDSNGHIDWISAAANLRAINYRIKTAPRHKIKLIAGKIIPALATTTAAVTGLVMIEMLKVVQPGKQLEAYKDSSNNLGINAYFFSEPSPPEKAQDEYDPIEMAEVKCVPSGFTKWDRTIIRSSKGSLTVSEFVDAFHAETGVTCTDIMHPQANRPGVQGSGKFIWAATTFDKTLRAAFAARADMPLEEVILEVHGEEALPSNRKYTRLEVSCENDEGDTVKVPEVVYYFA</sequence>
<dbReference type="InterPro" id="IPR019572">
    <property type="entry name" value="UBA_E1_SCCH"/>
</dbReference>
<dbReference type="InterPro" id="IPR018965">
    <property type="entry name" value="Ub-activating_enz_E1_C"/>
</dbReference>
<feature type="region of interest" description="Disordered" evidence="11">
    <location>
        <begin position="853"/>
        <end position="873"/>
    </location>
</feature>
<dbReference type="PROSITE" id="PS00018">
    <property type="entry name" value="EF_HAND_1"/>
    <property type="match status" value="1"/>
</dbReference>
<evidence type="ECO:0000256" key="5">
    <source>
        <dbReference type="ARBA" id="ARBA00022598"/>
    </source>
</evidence>
<proteinExistence type="inferred from homology"/>
<dbReference type="InterPro" id="IPR000011">
    <property type="entry name" value="UBQ/SUMO-activ_enz_E1-like"/>
</dbReference>
<dbReference type="SUPFAM" id="SSF69572">
    <property type="entry name" value="Activating enzymes of the ubiquitin-like proteins"/>
    <property type="match status" value="2"/>
</dbReference>
<comment type="pathway">
    <text evidence="2">Protein modification; protein ubiquitination.</text>
</comment>
<evidence type="ECO:0000259" key="12">
    <source>
        <dbReference type="SMART" id="SM00985"/>
    </source>
</evidence>
<comment type="caution">
    <text evidence="13">The sequence shown here is derived from an EMBL/GenBank/DDBJ whole genome shotgun (WGS) entry which is preliminary data.</text>
</comment>
<evidence type="ECO:0000256" key="9">
    <source>
        <dbReference type="PROSITE-ProRule" id="PRU10132"/>
    </source>
</evidence>
<feature type="active site" description="Glycyl thioester intermediate" evidence="9">
    <location>
        <position position="661"/>
    </location>
</feature>
<dbReference type="OrthoDB" id="10252231at2759"/>
<protein>
    <recommendedName>
        <fullName evidence="4">E1 ubiquitin-activating enzyme</fullName>
        <ecNumber evidence="4">6.2.1.45</ecNumber>
    </recommendedName>
</protein>
<keyword evidence="8 10" id="KW-0067">ATP-binding</keyword>
<dbReference type="InterPro" id="IPR042063">
    <property type="entry name" value="Ubi_acti_E1_SCCH"/>
</dbReference>
<accession>A0A2R5G3P0</accession>
<dbReference type="GO" id="GO:0016925">
    <property type="term" value="P:protein sumoylation"/>
    <property type="evidence" value="ECO:0007669"/>
    <property type="project" value="TreeGrafter"/>
</dbReference>
<evidence type="ECO:0000256" key="7">
    <source>
        <dbReference type="ARBA" id="ARBA00022786"/>
    </source>
</evidence>
<dbReference type="Gene3D" id="1.10.10.2660">
    <property type="entry name" value="Ubiquitin-activating enzyme E1, SCCH domain"/>
    <property type="match status" value="1"/>
</dbReference>
<dbReference type="Pfam" id="PF00899">
    <property type="entry name" value="ThiF"/>
    <property type="match status" value="2"/>
</dbReference>
<evidence type="ECO:0000256" key="3">
    <source>
        <dbReference type="ARBA" id="ARBA00005673"/>
    </source>
</evidence>
<dbReference type="InterPro" id="IPR018247">
    <property type="entry name" value="EF_Hand_1_Ca_BS"/>
</dbReference>
<dbReference type="InterPro" id="IPR000594">
    <property type="entry name" value="ThiF_NAD_FAD-bd"/>
</dbReference>
<dbReference type="Proteomes" id="UP000241890">
    <property type="component" value="Unassembled WGS sequence"/>
</dbReference>
<name>A0A2R5G3P0_9STRA</name>
<dbReference type="SMART" id="SM00985">
    <property type="entry name" value="UBA_e1_C"/>
    <property type="match status" value="1"/>
</dbReference>
<dbReference type="Gene3D" id="2.40.30.180">
    <property type="entry name" value="Ubiquitin-activating enzyme E1, FCCH domain"/>
    <property type="match status" value="1"/>
</dbReference>
<comment type="catalytic activity">
    <reaction evidence="1">
        <text>ATP + ubiquitin + [E1 ubiquitin-activating enzyme]-L-cysteine = AMP + diphosphate + S-ubiquitinyl-[E1 ubiquitin-activating enzyme]-L-cysteine.</text>
        <dbReference type="EC" id="6.2.1.45"/>
    </reaction>
</comment>
<dbReference type="Gene3D" id="3.40.50.720">
    <property type="entry name" value="NAD(P)-binding Rossmann-like Domain"/>
    <property type="match status" value="1"/>
</dbReference>
<evidence type="ECO:0000256" key="1">
    <source>
        <dbReference type="ARBA" id="ARBA00000488"/>
    </source>
</evidence>
<dbReference type="InParanoid" id="A0A2R5G3P0"/>
<dbReference type="GO" id="GO:0031510">
    <property type="term" value="C:SUMO activating enzyme complex"/>
    <property type="evidence" value="ECO:0007669"/>
    <property type="project" value="TreeGrafter"/>
</dbReference>
<comment type="similarity">
    <text evidence="3 10">Belongs to the ubiquitin-activating E1 family.</text>
</comment>
<feature type="compositionally biased region" description="Acidic residues" evidence="11">
    <location>
        <begin position="864"/>
        <end position="873"/>
    </location>
</feature>
<dbReference type="PANTHER" id="PTHR10953">
    <property type="entry name" value="UBIQUITIN-ACTIVATING ENZYME E1"/>
    <property type="match status" value="1"/>
</dbReference>
<evidence type="ECO:0000256" key="10">
    <source>
        <dbReference type="RuleBase" id="RU000519"/>
    </source>
</evidence>
<keyword evidence="5 10" id="KW-0436">Ligase</keyword>
<dbReference type="GO" id="GO:0004839">
    <property type="term" value="F:ubiquitin activating enzyme activity"/>
    <property type="evidence" value="ECO:0007669"/>
    <property type="project" value="UniProtKB-EC"/>
</dbReference>
<dbReference type="AlphaFoldDB" id="A0A2R5G3P0"/>
<dbReference type="PRINTS" id="PR01849">
    <property type="entry name" value="UBIQUITINACT"/>
</dbReference>
<dbReference type="InterPro" id="IPR018075">
    <property type="entry name" value="UBQ-activ_enz_E1"/>
</dbReference>
<evidence type="ECO:0000256" key="11">
    <source>
        <dbReference type="SAM" id="MobiDB-lite"/>
    </source>
</evidence>
<dbReference type="FunFam" id="3.50.50.80:FF:000001">
    <property type="entry name" value="ubiquitin-like modifier-activating enzyme 1"/>
    <property type="match status" value="1"/>
</dbReference>
<keyword evidence="6 10" id="KW-0547">Nucleotide-binding</keyword>
<dbReference type="Pfam" id="PF10585">
    <property type="entry name" value="UBA_E1_SCCH"/>
    <property type="match status" value="1"/>
</dbReference>
<dbReference type="Gene3D" id="3.50.50.80">
    <property type="entry name" value="Ubiquitin-activating enzyme E1, inactive adenylation domain, subdomain 1"/>
    <property type="match status" value="1"/>
</dbReference>
<dbReference type="InterPro" id="IPR035985">
    <property type="entry name" value="Ubiquitin-activating_enz"/>
</dbReference>
<gene>
    <name evidence="13" type="ORF">FCC1311_018492</name>
</gene>
<organism evidence="13 14">
    <name type="scientific">Hondaea fermentalgiana</name>
    <dbReference type="NCBI Taxonomy" id="2315210"/>
    <lineage>
        <taxon>Eukaryota</taxon>
        <taxon>Sar</taxon>
        <taxon>Stramenopiles</taxon>
        <taxon>Bigyra</taxon>
        <taxon>Labyrinthulomycetes</taxon>
        <taxon>Thraustochytrida</taxon>
        <taxon>Thraustochytriidae</taxon>
        <taxon>Hondaea</taxon>
    </lineage>
</organism>
<evidence type="ECO:0000313" key="13">
    <source>
        <dbReference type="EMBL" id="GBG25630.1"/>
    </source>
</evidence>
<dbReference type="GO" id="GO:0005737">
    <property type="term" value="C:cytoplasm"/>
    <property type="evidence" value="ECO:0007669"/>
    <property type="project" value="TreeGrafter"/>
</dbReference>
<dbReference type="NCBIfam" id="TIGR01408">
    <property type="entry name" value="Ube1"/>
    <property type="match status" value="1"/>
</dbReference>
<dbReference type="InterPro" id="IPR033127">
    <property type="entry name" value="UBQ-activ_enz_E1_Cys_AS"/>
</dbReference>
<evidence type="ECO:0000313" key="14">
    <source>
        <dbReference type="Proteomes" id="UP000241890"/>
    </source>
</evidence>